<dbReference type="WBParaSite" id="TREG1_106550.1">
    <property type="protein sequence ID" value="TREG1_106550.1"/>
    <property type="gene ID" value="TREG1_106550"/>
</dbReference>
<feature type="domain" description="PurM-like N-terminal" evidence="7">
    <location>
        <begin position="102"/>
        <end position="207"/>
    </location>
</feature>
<dbReference type="InterPro" id="IPR036921">
    <property type="entry name" value="PurM-like_N_sf"/>
</dbReference>
<feature type="domain" description="PurM-like C-terminal" evidence="8">
    <location>
        <begin position="224"/>
        <end position="396"/>
    </location>
</feature>
<name>A0AA85IMS8_TRIRE</name>
<evidence type="ECO:0000256" key="2">
    <source>
        <dbReference type="ARBA" id="ARBA00022741"/>
    </source>
</evidence>
<evidence type="ECO:0000259" key="7">
    <source>
        <dbReference type="Pfam" id="PF00586"/>
    </source>
</evidence>
<evidence type="ECO:0000256" key="6">
    <source>
        <dbReference type="SAM" id="MobiDB-lite"/>
    </source>
</evidence>
<dbReference type="CDD" id="cd02195">
    <property type="entry name" value="SelD"/>
    <property type="match status" value="1"/>
</dbReference>
<evidence type="ECO:0000313" key="9">
    <source>
        <dbReference type="Proteomes" id="UP000050795"/>
    </source>
</evidence>
<accession>A0AA85IMS8</accession>
<dbReference type="InterPro" id="IPR016188">
    <property type="entry name" value="PurM-like_N"/>
</dbReference>
<dbReference type="GO" id="GO:0005524">
    <property type="term" value="F:ATP binding"/>
    <property type="evidence" value="ECO:0007669"/>
    <property type="project" value="UniProtKB-KW"/>
</dbReference>
<evidence type="ECO:0000259" key="8">
    <source>
        <dbReference type="Pfam" id="PF02769"/>
    </source>
</evidence>
<reference evidence="10" key="2">
    <citation type="submission" date="2023-11" db="UniProtKB">
        <authorList>
            <consortium name="WormBaseParasite"/>
        </authorList>
    </citation>
    <scope>IDENTIFICATION</scope>
</reference>
<evidence type="ECO:0000256" key="1">
    <source>
        <dbReference type="ARBA" id="ARBA00022679"/>
    </source>
</evidence>
<evidence type="ECO:0008006" key="11">
    <source>
        <dbReference type="Google" id="ProtNLM"/>
    </source>
</evidence>
<organism evidence="9 10">
    <name type="scientific">Trichobilharzia regenti</name>
    <name type="common">Nasal bird schistosome</name>
    <dbReference type="NCBI Taxonomy" id="157069"/>
    <lineage>
        <taxon>Eukaryota</taxon>
        <taxon>Metazoa</taxon>
        <taxon>Spiralia</taxon>
        <taxon>Lophotrochozoa</taxon>
        <taxon>Platyhelminthes</taxon>
        <taxon>Trematoda</taxon>
        <taxon>Digenea</taxon>
        <taxon>Strigeidida</taxon>
        <taxon>Schistosomatoidea</taxon>
        <taxon>Schistosomatidae</taxon>
        <taxon>Trichobilharzia</taxon>
    </lineage>
</organism>
<keyword evidence="1" id="KW-0808">Transferase</keyword>
<feature type="region of interest" description="Disordered" evidence="6">
    <location>
        <begin position="404"/>
        <end position="424"/>
    </location>
</feature>
<dbReference type="Gene3D" id="3.90.650.10">
    <property type="entry name" value="PurM-like C-terminal domain"/>
    <property type="match status" value="1"/>
</dbReference>
<evidence type="ECO:0000313" key="10">
    <source>
        <dbReference type="WBParaSite" id="TREG1_106550.1"/>
    </source>
</evidence>
<proteinExistence type="predicted"/>
<sequence length="424" mass="46660">MNNAMKLTSLMRLSVPASCSIKGQIPHKRCRFLFHLQVSSTFRKSMSSGDFHELTGFFNPTAHGLRSCKVPQAELKKMLEALNQPESCSTTGQKPLLALELDCCVIPLRNNLKLIQTTDFFYPLIDDPYTMGRITCCNVLSDLYAMGVVDCDNLLLLLGVPREMTQEEREVSNCLLMKGFKDCALEAGTYVRGGQTVLSPWLMIGGVATSVCNDQEYIMPNQARVGDVLVLTKPLGTQVAVSVYYWMLEESPSWSENLCNVISADKVKSLFHAATMSMCHLNRTGARLMHKYHAHGCTDVTGFGLLGHANNLVKVQESNQLAFRIHTLPCLDGGALISKALNDRLKLLQGLSPETSGGLLIILPRESAQSFCEELTAETGCPSWIIGDVIEASRKEASLTDNPKVIDIPHSQIAPPKQPITNDQ</sequence>
<evidence type="ECO:0000256" key="5">
    <source>
        <dbReference type="ARBA" id="ARBA00023266"/>
    </source>
</evidence>
<dbReference type="Pfam" id="PF00586">
    <property type="entry name" value="AIRS"/>
    <property type="match status" value="1"/>
</dbReference>
<dbReference type="GO" id="GO:0005737">
    <property type="term" value="C:cytoplasm"/>
    <property type="evidence" value="ECO:0007669"/>
    <property type="project" value="TreeGrafter"/>
</dbReference>
<reference evidence="9" key="1">
    <citation type="submission" date="2022-06" db="EMBL/GenBank/DDBJ databases">
        <authorList>
            <person name="Berger JAMES D."/>
            <person name="Berger JAMES D."/>
        </authorList>
    </citation>
    <scope>NUCLEOTIDE SEQUENCE [LARGE SCALE GENOMIC DNA]</scope>
</reference>
<dbReference type="NCBIfam" id="TIGR00476">
    <property type="entry name" value="selD"/>
    <property type="match status" value="1"/>
</dbReference>
<protein>
    <recommendedName>
        <fullName evidence="11">Selenide, water dikinase</fullName>
    </recommendedName>
</protein>
<dbReference type="PANTHER" id="PTHR10256">
    <property type="entry name" value="SELENIDE, WATER DIKINASE"/>
    <property type="match status" value="1"/>
</dbReference>
<dbReference type="GO" id="GO:0016260">
    <property type="term" value="P:selenocysteine biosynthetic process"/>
    <property type="evidence" value="ECO:0007669"/>
    <property type="project" value="TreeGrafter"/>
</dbReference>
<dbReference type="InterPro" id="IPR010918">
    <property type="entry name" value="PurM-like_C_dom"/>
</dbReference>
<keyword evidence="4" id="KW-0067">ATP-binding</keyword>
<dbReference type="AlphaFoldDB" id="A0AA85IMS8"/>
<dbReference type="Pfam" id="PF02769">
    <property type="entry name" value="AIRS_C"/>
    <property type="match status" value="1"/>
</dbReference>
<dbReference type="SUPFAM" id="SSF55326">
    <property type="entry name" value="PurM N-terminal domain-like"/>
    <property type="match status" value="1"/>
</dbReference>
<evidence type="ECO:0000256" key="3">
    <source>
        <dbReference type="ARBA" id="ARBA00022777"/>
    </source>
</evidence>
<keyword evidence="2" id="KW-0547">Nucleotide-binding</keyword>
<keyword evidence="3" id="KW-0418">Kinase</keyword>
<dbReference type="GO" id="GO:0004756">
    <property type="term" value="F:selenide, water dikinase activity"/>
    <property type="evidence" value="ECO:0007669"/>
    <property type="project" value="TreeGrafter"/>
</dbReference>
<dbReference type="PANTHER" id="PTHR10256:SF0">
    <property type="entry name" value="INACTIVE SELENIDE, WATER DIKINASE-LIKE PROTEIN-RELATED"/>
    <property type="match status" value="1"/>
</dbReference>
<dbReference type="SUPFAM" id="SSF56042">
    <property type="entry name" value="PurM C-terminal domain-like"/>
    <property type="match status" value="1"/>
</dbReference>
<keyword evidence="9" id="KW-1185">Reference proteome</keyword>
<dbReference type="Proteomes" id="UP000050795">
    <property type="component" value="Unassembled WGS sequence"/>
</dbReference>
<keyword evidence="5" id="KW-0711">Selenium</keyword>
<dbReference type="FunFam" id="3.90.650.10:FF:000010">
    <property type="entry name" value="Selenide, water dikinase"/>
    <property type="match status" value="1"/>
</dbReference>
<dbReference type="InterPro" id="IPR036676">
    <property type="entry name" value="PurM-like_C_sf"/>
</dbReference>
<evidence type="ECO:0000256" key="4">
    <source>
        <dbReference type="ARBA" id="ARBA00022840"/>
    </source>
</evidence>
<dbReference type="Gene3D" id="3.30.1330.10">
    <property type="entry name" value="PurM-like, N-terminal domain"/>
    <property type="match status" value="1"/>
</dbReference>
<dbReference type="InterPro" id="IPR004536">
    <property type="entry name" value="SPS/SelD"/>
</dbReference>